<name>A0A0L0V792_9BASI</name>
<dbReference type="Proteomes" id="UP000054564">
    <property type="component" value="Unassembled WGS sequence"/>
</dbReference>
<dbReference type="AlphaFoldDB" id="A0A0L0V792"/>
<dbReference type="InterPro" id="IPR043502">
    <property type="entry name" value="DNA/RNA_pol_sf"/>
</dbReference>
<accession>A0A0L0V792</accession>
<gene>
    <name evidence="1" type="ORF">PSTG_11446</name>
</gene>
<dbReference type="SUPFAM" id="SSF56672">
    <property type="entry name" value="DNA/RNA polymerases"/>
    <property type="match status" value="1"/>
</dbReference>
<dbReference type="InterPro" id="IPR052055">
    <property type="entry name" value="Hepadnavirus_pol/RT"/>
</dbReference>
<evidence type="ECO:0000313" key="1">
    <source>
        <dbReference type="EMBL" id="KNE95180.1"/>
    </source>
</evidence>
<proteinExistence type="predicted"/>
<comment type="caution">
    <text evidence="1">The sequence shown here is derived from an EMBL/GenBank/DDBJ whole genome shotgun (WGS) entry which is preliminary data.</text>
</comment>
<evidence type="ECO:0000313" key="2">
    <source>
        <dbReference type="Proteomes" id="UP000054564"/>
    </source>
</evidence>
<protein>
    <recommendedName>
        <fullName evidence="3">Reverse transcriptase domain-containing protein</fullName>
    </recommendedName>
</protein>
<reference evidence="2" key="1">
    <citation type="submission" date="2014-03" db="EMBL/GenBank/DDBJ databases">
        <title>The Genome Sequence of Puccinia striiformis f. sp. tritici PST-78.</title>
        <authorList>
            <consortium name="The Broad Institute Genome Sequencing Platform"/>
            <person name="Cuomo C."/>
            <person name="Hulbert S."/>
            <person name="Chen X."/>
            <person name="Walker B."/>
            <person name="Young S.K."/>
            <person name="Zeng Q."/>
            <person name="Gargeya S."/>
            <person name="Fitzgerald M."/>
            <person name="Haas B."/>
            <person name="Abouelleil A."/>
            <person name="Alvarado L."/>
            <person name="Arachchi H.M."/>
            <person name="Berlin A.M."/>
            <person name="Chapman S.B."/>
            <person name="Goldberg J."/>
            <person name="Griggs A."/>
            <person name="Gujja S."/>
            <person name="Hansen M."/>
            <person name="Howarth C."/>
            <person name="Imamovic A."/>
            <person name="Larimer J."/>
            <person name="McCowan C."/>
            <person name="Montmayeur A."/>
            <person name="Murphy C."/>
            <person name="Neiman D."/>
            <person name="Pearson M."/>
            <person name="Priest M."/>
            <person name="Roberts A."/>
            <person name="Saif S."/>
            <person name="Shea T."/>
            <person name="Sisk P."/>
            <person name="Sykes S."/>
            <person name="Wortman J."/>
            <person name="Nusbaum C."/>
            <person name="Birren B."/>
        </authorList>
    </citation>
    <scope>NUCLEOTIDE SEQUENCE [LARGE SCALE GENOMIC DNA]</scope>
    <source>
        <strain evidence="2">race PST-78</strain>
    </source>
</reference>
<keyword evidence="2" id="KW-1185">Reference proteome</keyword>
<dbReference type="STRING" id="1165861.A0A0L0V792"/>
<evidence type="ECO:0008006" key="3">
    <source>
        <dbReference type="Google" id="ProtNLM"/>
    </source>
</evidence>
<dbReference type="PANTHER" id="PTHR33050:SF7">
    <property type="entry name" value="RIBONUCLEASE H"/>
    <property type="match status" value="1"/>
</dbReference>
<dbReference type="EMBL" id="AJIL01000101">
    <property type="protein sequence ID" value="KNE95180.1"/>
    <property type="molecule type" value="Genomic_DNA"/>
</dbReference>
<sequence>MASFMVFPQGIPTHDLGRDWFFFTPPNHQGALLVREKIEESIKTEIAAKRMFGPYTKEQVHARFGFFRTNPLGAAINGDGTIRPINDLSFPRNKEIPSVNSFSEDRTNRYYSPFSTGKNPTAKDQWPYLMVQDFNDQILVDTRIAFGGVAGCGSFGRPADAWKHIMLREFPLVTIFCWVDDNLFVKTLDAPVNLDQIVERSNALGVKTNPKKISPFQEEQKYIGFVWNATKKTVRLPDDKKLQQIQQLKTFLDPSKSFDFNDVEIMAGRLNHVSYLLPQLRCYINSLYRWMNSWFNPGHPLPVPTNTRIDLEYWLKTLLFFTDTRMIQNPDPTEIGWVGNASTGFGIGILIGSRWAQFQLTNEWDEGPHPKRDINWLETIAVRLGLLVLEKLGAIPGKVFNVWTNNTTTENCISKRKSKHSYANEEWKIIQDTLQCFKIKAFLQDGTNPKKTNRQDVHFLNGYKWNTLLGYNAAVKKYLKFLVAAERVSFTLPLTPEELYDFCYWAGRVLNDILSSTLAKYLFGLQAWHLYHRKKYPDLTKPTITVLLRSSAHTNAELSARPKKEAIHIQHLVLLAQTLASRNQFHKALLNLTLIAFWGMARLSELTYDTSGGSLRRSSSVIASDAGFEIFPNTVVGTIAVRGAKTCFPGSVQFLVLHSTQNMLCPVMALLRRVNNTKDKNTSLFGYYDEKGTRVHLTKSRLYRTLGTLFSSWWSVVSTRNEDSYRMYSEPRTMDVRLLPPLSERVHPVGTSRHRQAFRRTQSLLEIFLCQTVINLYYSSTQTEHQHDQQNAYMTD</sequence>
<dbReference type="PANTHER" id="PTHR33050">
    <property type="entry name" value="REVERSE TRANSCRIPTASE DOMAIN-CONTAINING PROTEIN"/>
    <property type="match status" value="1"/>
</dbReference>
<organism evidence="1 2">
    <name type="scientific">Puccinia striiformis f. sp. tritici PST-78</name>
    <dbReference type="NCBI Taxonomy" id="1165861"/>
    <lineage>
        <taxon>Eukaryota</taxon>
        <taxon>Fungi</taxon>
        <taxon>Dikarya</taxon>
        <taxon>Basidiomycota</taxon>
        <taxon>Pucciniomycotina</taxon>
        <taxon>Pucciniomycetes</taxon>
        <taxon>Pucciniales</taxon>
        <taxon>Pucciniaceae</taxon>
        <taxon>Puccinia</taxon>
    </lineage>
</organism>